<evidence type="ECO:0000313" key="4">
    <source>
        <dbReference type="Proteomes" id="UP000075884"/>
    </source>
</evidence>
<accession>A0A182NQB1</accession>
<keyword evidence="2" id="KW-0732">Signal</keyword>
<dbReference type="VEuPathDB" id="VectorBase:ADIR009846"/>
<protein>
    <submittedName>
        <fullName evidence="3">Uncharacterized protein</fullName>
    </submittedName>
</protein>
<evidence type="ECO:0000256" key="1">
    <source>
        <dbReference type="SAM" id="Phobius"/>
    </source>
</evidence>
<name>A0A182NQB1_9DIPT</name>
<sequence>MLMVWLFTALAVGTLHGKHVDFERVEQLSGTDFIVSTLRVRKYNRTTIVLNGTLQIMQPLNTSLIISNDLFHSSLGNQQFNHYPMKLPTANVCEFFESFSKDYGEYLANVINVPDRDECPIVPRSIYFVNEIFPAKVIPRFTAPGLWKMLLVISLDNVRVAHFEIMAKWLSFTLSIIALHGFQVDFERFEQLSGFEYYNSSLRVRKYNRTTATLNGTLQILKPLNRSFTMATELFHSPLGNQQYNHYPMKLPTDSICGFVDNIYAEYADAMRDVINAAQSGECPVRARTIYVVNKIFPAEVLPRVIRYEMLIIWLTLTLAVVPLHGIYVDFERFEQLSGFEYYNSSLRVRKYNRTTMALNGTLQIMQPLNTNFIVSTDFFHSSLGNQQFNHYPMKLPTENLCDFVARFYADYADAMEGMSNYPEPGECPLVPRSVYVVNKVFPTQAIPKFFASGLWKICIINSLGNVPVVRFEMTMKPFAMEMLFVWFTLALSLVSLHGIQVDFERFEQLSGFDFYNSSLRVRKYNRTIVTLNGTLQIVRPLNKSLIISTEFFHSSLGNQQFNHYPVKLPTKHICDFMDNFYADYGDTVADMINMPERGECPLVPRTIYAVNKVFPTDSIPLFFPPGLWKVYIINSLNDTPVVRAFIMRSVLLLLTTVVIPLLGIHIDFERVEQVFGTDSFIDTLRVRKYNRTTIVLNGTFTSKVILNNSYSVSTDLFHSPLGNQQFNHYPMKLPSQKMCDFINTLHDEYDQFLTNIYNLPGKDSCPVYPQDVHTIDKIFPTEAIPRYLPKGLWKTFITISLRDVEVAKFVWILKVTSDFL</sequence>
<feature type="transmembrane region" description="Helical" evidence="1">
    <location>
        <begin position="646"/>
        <end position="665"/>
    </location>
</feature>
<keyword evidence="1" id="KW-1133">Transmembrane helix</keyword>
<keyword evidence="4" id="KW-1185">Reference proteome</keyword>
<keyword evidence="1" id="KW-0812">Transmembrane</keyword>
<dbReference type="STRING" id="7168.A0A182NQB1"/>
<keyword evidence="1" id="KW-0472">Membrane</keyword>
<feature type="signal peptide" evidence="2">
    <location>
        <begin position="1"/>
        <end position="17"/>
    </location>
</feature>
<evidence type="ECO:0000256" key="2">
    <source>
        <dbReference type="SAM" id="SignalP"/>
    </source>
</evidence>
<dbReference type="EnsemblMetazoa" id="ADIR009846-RA">
    <property type="protein sequence ID" value="ADIR009846-PA"/>
    <property type="gene ID" value="ADIR009846"/>
</dbReference>
<dbReference type="AlphaFoldDB" id="A0A182NQB1"/>
<organism evidence="3 4">
    <name type="scientific">Anopheles dirus</name>
    <dbReference type="NCBI Taxonomy" id="7168"/>
    <lineage>
        <taxon>Eukaryota</taxon>
        <taxon>Metazoa</taxon>
        <taxon>Ecdysozoa</taxon>
        <taxon>Arthropoda</taxon>
        <taxon>Hexapoda</taxon>
        <taxon>Insecta</taxon>
        <taxon>Pterygota</taxon>
        <taxon>Neoptera</taxon>
        <taxon>Endopterygota</taxon>
        <taxon>Diptera</taxon>
        <taxon>Nematocera</taxon>
        <taxon>Culicoidea</taxon>
        <taxon>Culicidae</taxon>
        <taxon>Anophelinae</taxon>
        <taxon>Anopheles</taxon>
    </lineage>
</organism>
<reference evidence="4" key="1">
    <citation type="submission" date="2013-03" db="EMBL/GenBank/DDBJ databases">
        <title>The Genome Sequence of Anopheles dirus WRAIR2.</title>
        <authorList>
            <consortium name="The Broad Institute Genomics Platform"/>
            <person name="Neafsey D.E."/>
            <person name="Walton C."/>
            <person name="Walker B."/>
            <person name="Young S.K."/>
            <person name="Zeng Q."/>
            <person name="Gargeya S."/>
            <person name="Fitzgerald M."/>
            <person name="Haas B."/>
            <person name="Abouelleil A."/>
            <person name="Allen A.W."/>
            <person name="Alvarado L."/>
            <person name="Arachchi H.M."/>
            <person name="Berlin A.M."/>
            <person name="Chapman S.B."/>
            <person name="Gainer-Dewar J."/>
            <person name="Goldberg J."/>
            <person name="Griggs A."/>
            <person name="Gujja S."/>
            <person name="Hansen M."/>
            <person name="Howarth C."/>
            <person name="Imamovic A."/>
            <person name="Ireland A."/>
            <person name="Larimer J."/>
            <person name="McCowan C."/>
            <person name="Murphy C."/>
            <person name="Pearson M."/>
            <person name="Poon T.W."/>
            <person name="Priest M."/>
            <person name="Roberts A."/>
            <person name="Saif S."/>
            <person name="Shea T."/>
            <person name="Sisk P."/>
            <person name="Sykes S."/>
            <person name="Wortman J."/>
            <person name="Nusbaum C."/>
            <person name="Birren B."/>
        </authorList>
    </citation>
    <scope>NUCLEOTIDE SEQUENCE [LARGE SCALE GENOMIC DNA]</scope>
    <source>
        <strain evidence="4">WRAIR2</strain>
    </source>
</reference>
<dbReference type="PANTHER" id="PTHR21112">
    <property type="entry name" value="CHEMOSENSORY PROTEIN A 29A-RELATED"/>
    <property type="match status" value="1"/>
</dbReference>
<proteinExistence type="predicted"/>
<feature type="chain" id="PRO_5008130348" evidence="2">
    <location>
        <begin position="18"/>
        <end position="821"/>
    </location>
</feature>
<feature type="transmembrane region" description="Helical" evidence="1">
    <location>
        <begin position="479"/>
        <end position="500"/>
    </location>
</feature>
<reference evidence="3" key="2">
    <citation type="submission" date="2020-05" db="UniProtKB">
        <authorList>
            <consortium name="EnsemblMetazoa"/>
        </authorList>
    </citation>
    <scope>IDENTIFICATION</scope>
    <source>
        <strain evidence="3">WRAIR2</strain>
    </source>
</reference>
<dbReference type="Proteomes" id="UP000075884">
    <property type="component" value="Unassembled WGS sequence"/>
</dbReference>
<dbReference type="PANTHER" id="PTHR21112:SF0">
    <property type="entry name" value="CHEMOSENSORY PROTEIN A 29A-RELATED"/>
    <property type="match status" value="1"/>
</dbReference>
<evidence type="ECO:0000313" key="3">
    <source>
        <dbReference type="EnsemblMetazoa" id="ADIR009846-PA"/>
    </source>
</evidence>